<evidence type="ECO:0000256" key="3">
    <source>
        <dbReference type="ARBA" id="ARBA00022833"/>
    </source>
</evidence>
<comment type="caution">
    <text evidence="6">The sequence shown here is derived from an EMBL/GenBank/DDBJ whole genome shotgun (WGS) entry which is preliminary data.</text>
</comment>
<sequence length="345" mass="41207">MSEHPVFKMKTLDELSSGGNYFSPKLLFNKRLLYKSAKPNTNDYINESYCPNCRNEQFDEKSNSLFLEDQQLQKQINSILFYCPNKKYGCKQQLNIHQIEEHEQKLCPQTRFNCTNKGCTEKLKKNLLMKHSKHCPYQLKSCKFCYFTKKLFLRKDLYEHETNQCEHRNIQCIQCQEIYSFNKTNHFCKKESINQNVQDTQIQTKNKIFVVQIDDEGNEEFKLQEPRQCEQINAIQQNEQKKIEISNDYQCQGLDDIMDLEFYLNNILKFQQKSDYEIIVNQSAINKKQKQQQKKGYKNKIQNKILIVRVYNQNLDLILHENKKQSENQLSAIIKFKKIENKVNN</sequence>
<dbReference type="AlphaFoldDB" id="A0A0V0QHZ7"/>
<evidence type="ECO:0000256" key="4">
    <source>
        <dbReference type="PROSITE-ProRule" id="PRU00207"/>
    </source>
</evidence>
<keyword evidence="3 4" id="KW-0862">Zinc</keyword>
<dbReference type="PANTHER" id="PTHR10131:SF94">
    <property type="entry name" value="TNF RECEPTOR-ASSOCIATED FACTOR 4"/>
    <property type="match status" value="1"/>
</dbReference>
<dbReference type="Gene3D" id="3.30.40.10">
    <property type="entry name" value="Zinc/RING finger domain, C3HC4 (zinc finger)"/>
    <property type="match status" value="1"/>
</dbReference>
<evidence type="ECO:0000256" key="2">
    <source>
        <dbReference type="ARBA" id="ARBA00022771"/>
    </source>
</evidence>
<dbReference type="SUPFAM" id="SSF49599">
    <property type="entry name" value="TRAF domain-like"/>
    <property type="match status" value="1"/>
</dbReference>
<keyword evidence="7" id="KW-1185">Reference proteome</keyword>
<dbReference type="Proteomes" id="UP000054937">
    <property type="component" value="Unassembled WGS sequence"/>
</dbReference>
<dbReference type="EMBL" id="LDAU01000161">
    <property type="protein sequence ID" value="KRX01881.1"/>
    <property type="molecule type" value="Genomic_DNA"/>
</dbReference>
<proteinExistence type="predicted"/>
<dbReference type="InParanoid" id="A0A0V0QHZ7"/>
<organism evidence="6 7">
    <name type="scientific">Pseudocohnilembus persalinus</name>
    <name type="common">Ciliate</name>
    <dbReference type="NCBI Taxonomy" id="266149"/>
    <lineage>
        <taxon>Eukaryota</taxon>
        <taxon>Sar</taxon>
        <taxon>Alveolata</taxon>
        <taxon>Ciliophora</taxon>
        <taxon>Intramacronucleata</taxon>
        <taxon>Oligohymenophorea</taxon>
        <taxon>Scuticociliatia</taxon>
        <taxon>Philasterida</taxon>
        <taxon>Pseudocohnilembidae</taxon>
        <taxon>Pseudocohnilembus</taxon>
    </lineage>
</organism>
<dbReference type="PANTHER" id="PTHR10131">
    <property type="entry name" value="TNF RECEPTOR ASSOCIATED FACTOR"/>
    <property type="match status" value="1"/>
</dbReference>
<dbReference type="InterPro" id="IPR001293">
    <property type="entry name" value="Znf_TRAF"/>
</dbReference>
<evidence type="ECO:0000313" key="6">
    <source>
        <dbReference type="EMBL" id="KRX01881.1"/>
    </source>
</evidence>
<dbReference type="PROSITE" id="PS50145">
    <property type="entry name" value="ZF_TRAF"/>
    <property type="match status" value="1"/>
</dbReference>
<keyword evidence="1 4" id="KW-0479">Metal-binding</keyword>
<accession>A0A0V0QHZ7</accession>
<feature type="domain" description="TRAF-type" evidence="5">
    <location>
        <begin position="102"/>
        <end position="145"/>
    </location>
</feature>
<evidence type="ECO:0000256" key="1">
    <source>
        <dbReference type="ARBA" id="ARBA00022723"/>
    </source>
</evidence>
<protein>
    <submittedName>
        <fullName evidence="6">TRAF-like protein</fullName>
    </submittedName>
</protein>
<dbReference type="GO" id="GO:0008270">
    <property type="term" value="F:zinc ion binding"/>
    <property type="evidence" value="ECO:0007669"/>
    <property type="project" value="UniProtKB-KW"/>
</dbReference>
<dbReference type="InterPro" id="IPR013083">
    <property type="entry name" value="Znf_RING/FYVE/PHD"/>
</dbReference>
<evidence type="ECO:0000259" key="5">
    <source>
        <dbReference type="PROSITE" id="PS50145"/>
    </source>
</evidence>
<gene>
    <name evidence="6" type="ORF">PPERSA_05720</name>
</gene>
<feature type="zinc finger region" description="TRAF-type" evidence="4">
    <location>
        <begin position="102"/>
        <end position="145"/>
    </location>
</feature>
<evidence type="ECO:0000313" key="7">
    <source>
        <dbReference type="Proteomes" id="UP000054937"/>
    </source>
</evidence>
<name>A0A0V0QHZ7_PSEPJ</name>
<dbReference type="OrthoDB" id="287481at2759"/>
<keyword evidence="2 4" id="KW-0863">Zinc-finger</keyword>
<reference evidence="6 7" key="1">
    <citation type="journal article" date="2015" name="Sci. Rep.">
        <title>Genome of the facultative scuticociliatosis pathogen Pseudocohnilembus persalinus provides insight into its virulence through horizontal gene transfer.</title>
        <authorList>
            <person name="Xiong J."/>
            <person name="Wang G."/>
            <person name="Cheng J."/>
            <person name="Tian M."/>
            <person name="Pan X."/>
            <person name="Warren A."/>
            <person name="Jiang C."/>
            <person name="Yuan D."/>
            <person name="Miao W."/>
        </authorList>
    </citation>
    <scope>NUCLEOTIDE SEQUENCE [LARGE SCALE GENOMIC DNA]</scope>
    <source>
        <strain evidence="6">36N120E</strain>
    </source>
</reference>